<evidence type="ECO:0000313" key="7">
    <source>
        <dbReference type="Proteomes" id="UP000070186"/>
    </source>
</evidence>
<feature type="domain" description="CzcB-like C-terminal circularly permuted SH3-like" evidence="5">
    <location>
        <begin position="308"/>
        <end position="367"/>
    </location>
</feature>
<dbReference type="InterPro" id="IPR006143">
    <property type="entry name" value="RND_pump_MFP"/>
</dbReference>
<dbReference type="SUPFAM" id="SSF111369">
    <property type="entry name" value="HlyD-like secretion proteins"/>
    <property type="match status" value="1"/>
</dbReference>
<dbReference type="InterPro" id="IPR051909">
    <property type="entry name" value="MFP_Cation_Efflux"/>
</dbReference>
<sequence>MKKALFILLTAAVLAGCNKDDDAAVAKPSTDPAMVAPAPELLAQLKLAQVRSEPVAETLRVAGRIDFDEHRLARIGATITGRVTDIDAWLGQTVKKGDVLARLNSSELSSQQLAYLKARAQLELNRRNAERAKALFESDVIAAAELQRRESEYQISVAETRAAADQLQLLGVSAAAIDRLGKQGAVNSLTPVVATLNGVVVERKLAQGQVVQPADTLFVVADLSRLWAVAQVPEQQVSQVKEGQSVTIEVPALGNEKLIGKLIYVGQTIDPDTRTVLVRTELENHEGRLKPAMLASMLIEAKPVERLVVPASAVVRESDEDHIFVAEGDGVFRLVKVKLGPEQGGQRVVRSGLKGDEKLVVDGAFHLNNERNRKEMEGT</sequence>
<protein>
    <submittedName>
        <fullName evidence="6">RND transporter MFP subunit</fullName>
    </submittedName>
</protein>
<evidence type="ECO:0000259" key="3">
    <source>
        <dbReference type="Pfam" id="PF25954"/>
    </source>
</evidence>
<dbReference type="GO" id="GO:0016020">
    <property type="term" value="C:membrane"/>
    <property type="evidence" value="ECO:0007669"/>
    <property type="project" value="InterPro"/>
</dbReference>
<dbReference type="Pfam" id="PF25973">
    <property type="entry name" value="BSH_CzcB"/>
    <property type="match status" value="1"/>
</dbReference>
<dbReference type="NCBIfam" id="TIGR01730">
    <property type="entry name" value="RND_mfp"/>
    <property type="match status" value="1"/>
</dbReference>
<dbReference type="PROSITE" id="PS51257">
    <property type="entry name" value="PROKAR_LIPOPROTEIN"/>
    <property type="match status" value="1"/>
</dbReference>
<reference evidence="6 7" key="1">
    <citation type="submission" date="2015-12" db="EMBL/GenBank/DDBJ databases">
        <title>Nitrous oxide reduction kinetics distinguish bacteria harboring typical versus atypical NosZ.</title>
        <authorList>
            <person name="Yoon S."/>
            <person name="Nissen S."/>
            <person name="Park D."/>
            <person name="Sanford R.A."/>
            <person name="Loeffler F.E."/>
        </authorList>
    </citation>
    <scope>NUCLEOTIDE SEQUENCE [LARGE SCALE GENOMIC DNA]</scope>
    <source>
        <strain evidence="6 7">ATCC BAA-841</strain>
    </source>
</reference>
<keyword evidence="7" id="KW-1185">Reference proteome</keyword>
<keyword evidence="2" id="KW-0813">Transport</keyword>
<feature type="domain" description="CzcB-like barrel-sandwich hybrid" evidence="4">
    <location>
        <begin position="72"/>
        <end position="222"/>
    </location>
</feature>
<dbReference type="GO" id="GO:0022857">
    <property type="term" value="F:transmembrane transporter activity"/>
    <property type="evidence" value="ECO:0007669"/>
    <property type="project" value="InterPro"/>
</dbReference>
<dbReference type="STRING" id="281362.AT959_10390"/>
<dbReference type="PANTHER" id="PTHR30097">
    <property type="entry name" value="CATION EFFLUX SYSTEM PROTEIN CUSB"/>
    <property type="match status" value="1"/>
</dbReference>
<dbReference type="Gene3D" id="2.40.420.20">
    <property type="match status" value="1"/>
</dbReference>
<evidence type="ECO:0000256" key="1">
    <source>
        <dbReference type="ARBA" id="ARBA00009477"/>
    </source>
</evidence>
<evidence type="ECO:0000256" key="2">
    <source>
        <dbReference type="ARBA" id="ARBA00022448"/>
    </source>
</evidence>
<dbReference type="Pfam" id="PF25975">
    <property type="entry name" value="CzcB_C"/>
    <property type="match status" value="1"/>
</dbReference>
<evidence type="ECO:0000259" key="4">
    <source>
        <dbReference type="Pfam" id="PF25973"/>
    </source>
</evidence>
<dbReference type="Pfam" id="PF25954">
    <property type="entry name" value="Beta-barrel_RND_2"/>
    <property type="match status" value="1"/>
</dbReference>
<comment type="caution">
    <text evidence="6">The sequence shown here is derived from an EMBL/GenBank/DDBJ whole genome shotgun (WGS) entry which is preliminary data.</text>
</comment>
<dbReference type="FunFam" id="2.40.30.170:FF:000010">
    <property type="entry name" value="Efflux RND transporter periplasmic adaptor subunit"/>
    <property type="match status" value="1"/>
</dbReference>
<dbReference type="Proteomes" id="UP000070186">
    <property type="component" value="Unassembled WGS sequence"/>
</dbReference>
<dbReference type="AlphaFoldDB" id="A0A133XJI2"/>
<comment type="similarity">
    <text evidence="1">Belongs to the membrane fusion protein (MFP) (TC 8.A.1) family.</text>
</comment>
<feature type="domain" description="CusB-like beta-barrel" evidence="3">
    <location>
        <begin position="226"/>
        <end position="301"/>
    </location>
</feature>
<dbReference type="Gene3D" id="2.40.30.170">
    <property type="match status" value="1"/>
</dbReference>
<proteinExistence type="inferred from homology"/>
<dbReference type="Gene3D" id="1.10.287.470">
    <property type="entry name" value="Helix hairpin bin"/>
    <property type="match status" value="1"/>
</dbReference>
<dbReference type="EMBL" id="LODL01000019">
    <property type="protein sequence ID" value="KXB31093.1"/>
    <property type="molecule type" value="Genomic_DNA"/>
</dbReference>
<organism evidence="6 7">
    <name type="scientific">Dechloromonas denitrificans</name>
    <dbReference type="NCBI Taxonomy" id="281362"/>
    <lineage>
        <taxon>Bacteria</taxon>
        <taxon>Pseudomonadati</taxon>
        <taxon>Pseudomonadota</taxon>
        <taxon>Betaproteobacteria</taxon>
        <taxon>Rhodocyclales</taxon>
        <taxon>Azonexaceae</taxon>
        <taxon>Dechloromonas</taxon>
    </lineage>
</organism>
<evidence type="ECO:0000313" key="6">
    <source>
        <dbReference type="EMBL" id="KXB31093.1"/>
    </source>
</evidence>
<dbReference type="Gene3D" id="2.40.50.100">
    <property type="match status" value="1"/>
</dbReference>
<gene>
    <name evidence="6" type="ORF">AT959_10390</name>
</gene>
<dbReference type="InterPro" id="IPR058792">
    <property type="entry name" value="Beta-barrel_RND_2"/>
</dbReference>
<dbReference type="RefSeq" id="WP_066882898.1">
    <property type="nucleotide sequence ID" value="NZ_LODL01000019.1"/>
</dbReference>
<dbReference type="InterPro" id="IPR058649">
    <property type="entry name" value="CzcB_C"/>
</dbReference>
<accession>A0A133XJI2</accession>
<evidence type="ECO:0000259" key="5">
    <source>
        <dbReference type="Pfam" id="PF25975"/>
    </source>
</evidence>
<name>A0A133XJI2_9RHOO</name>
<dbReference type="InterPro" id="IPR058647">
    <property type="entry name" value="BSH_CzcB-like"/>
</dbReference>